<feature type="domain" description="ER-bound oxygenase mpaB/mpaB'/Rubber oxygenase catalytic" evidence="2">
    <location>
        <begin position="127"/>
        <end position="311"/>
    </location>
</feature>
<keyword evidence="1" id="KW-1133">Transmembrane helix</keyword>
<dbReference type="Pfam" id="PF09995">
    <property type="entry name" value="MPAB_Lcp_cat"/>
    <property type="match status" value="1"/>
</dbReference>
<dbReference type="Proteomes" id="UP000184383">
    <property type="component" value="Unassembled WGS sequence"/>
</dbReference>
<dbReference type="GeneID" id="63749949"/>
<name>A0A1L9RVK4_ASPWE</name>
<evidence type="ECO:0000259" key="2">
    <source>
        <dbReference type="Pfam" id="PF09995"/>
    </source>
</evidence>
<dbReference type="EMBL" id="KV878210">
    <property type="protein sequence ID" value="OJJ38955.1"/>
    <property type="molecule type" value="Genomic_DNA"/>
</dbReference>
<evidence type="ECO:0000313" key="3">
    <source>
        <dbReference type="EMBL" id="OJJ38955.1"/>
    </source>
</evidence>
<dbReference type="InterPro" id="IPR018713">
    <property type="entry name" value="MPAB/Lcp_cat_dom"/>
</dbReference>
<dbReference type="RefSeq" id="XP_040692631.1">
    <property type="nucleotide sequence ID" value="XM_040834101.1"/>
</dbReference>
<keyword evidence="4" id="KW-1185">Reference proteome</keyword>
<feature type="transmembrane region" description="Helical" evidence="1">
    <location>
        <begin position="30"/>
        <end position="50"/>
    </location>
</feature>
<dbReference type="InterPro" id="IPR046366">
    <property type="entry name" value="MPAB"/>
</dbReference>
<keyword evidence="1" id="KW-0812">Transmembrane</keyword>
<reference evidence="4" key="1">
    <citation type="journal article" date="2017" name="Genome Biol.">
        <title>Comparative genomics reveals high biological diversity and specific adaptations in the industrially and medically important fungal genus Aspergillus.</title>
        <authorList>
            <person name="de Vries R.P."/>
            <person name="Riley R."/>
            <person name="Wiebenga A."/>
            <person name="Aguilar-Osorio G."/>
            <person name="Amillis S."/>
            <person name="Uchima C.A."/>
            <person name="Anderluh G."/>
            <person name="Asadollahi M."/>
            <person name="Askin M."/>
            <person name="Barry K."/>
            <person name="Battaglia E."/>
            <person name="Bayram O."/>
            <person name="Benocci T."/>
            <person name="Braus-Stromeyer S.A."/>
            <person name="Caldana C."/>
            <person name="Canovas D."/>
            <person name="Cerqueira G.C."/>
            <person name="Chen F."/>
            <person name="Chen W."/>
            <person name="Choi C."/>
            <person name="Clum A."/>
            <person name="Dos Santos R.A."/>
            <person name="Damasio A.R."/>
            <person name="Diallinas G."/>
            <person name="Emri T."/>
            <person name="Fekete E."/>
            <person name="Flipphi M."/>
            <person name="Freyberg S."/>
            <person name="Gallo A."/>
            <person name="Gournas C."/>
            <person name="Habgood R."/>
            <person name="Hainaut M."/>
            <person name="Harispe M.L."/>
            <person name="Henrissat B."/>
            <person name="Hilden K.S."/>
            <person name="Hope R."/>
            <person name="Hossain A."/>
            <person name="Karabika E."/>
            <person name="Karaffa L."/>
            <person name="Karanyi Z."/>
            <person name="Krasevec N."/>
            <person name="Kuo A."/>
            <person name="Kusch H."/>
            <person name="LaButti K."/>
            <person name="Lagendijk E.L."/>
            <person name="Lapidus A."/>
            <person name="Levasseur A."/>
            <person name="Lindquist E."/>
            <person name="Lipzen A."/>
            <person name="Logrieco A.F."/>
            <person name="MacCabe A."/>
            <person name="Maekelae M.R."/>
            <person name="Malavazi I."/>
            <person name="Melin P."/>
            <person name="Meyer V."/>
            <person name="Mielnichuk N."/>
            <person name="Miskei M."/>
            <person name="Molnar A.P."/>
            <person name="Mule G."/>
            <person name="Ngan C.Y."/>
            <person name="Orejas M."/>
            <person name="Orosz E."/>
            <person name="Ouedraogo J.P."/>
            <person name="Overkamp K.M."/>
            <person name="Park H.-S."/>
            <person name="Perrone G."/>
            <person name="Piumi F."/>
            <person name="Punt P.J."/>
            <person name="Ram A.F."/>
            <person name="Ramon A."/>
            <person name="Rauscher S."/>
            <person name="Record E."/>
            <person name="Riano-Pachon D.M."/>
            <person name="Robert V."/>
            <person name="Roehrig J."/>
            <person name="Ruller R."/>
            <person name="Salamov A."/>
            <person name="Salih N.S."/>
            <person name="Samson R.A."/>
            <person name="Sandor E."/>
            <person name="Sanguinetti M."/>
            <person name="Schuetze T."/>
            <person name="Sepcic K."/>
            <person name="Shelest E."/>
            <person name="Sherlock G."/>
            <person name="Sophianopoulou V."/>
            <person name="Squina F.M."/>
            <person name="Sun H."/>
            <person name="Susca A."/>
            <person name="Todd R.B."/>
            <person name="Tsang A."/>
            <person name="Unkles S.E."/>
            <person name="van de Wiele N."/>
            <person name="van Rossen-Uffink D."/>
            <person name="Oliveira J.V."/>
            <person name="Vesth T.C."/>
            <person name="Visser J."/>
            <person name="Yu J.-H."/>
            <person name="Zhou M."/>
            <person name="Andersen M.R."/>
            <person name="Archer D.B."/>
            <person name="Baker S.E."/>
            <person name="Benoit I."/>
            <person name="Brakhage A.A."/>
            <person name="Braus G.H."/>
            <person name="Fischer R."/>
            <person name="Frisvad J.C."/>
            <person name="Goldman G.H."/>
            <person name="Houbraken J."/>
            <person name="Oakley B."/>
            <person name="Pocsi I."/>
            <person name="Scazzocchio C."/>
            <person name="Seiboth B."/>
            <person name="vanKuyk P.A."/>
            <person name="Wortman J."/>
            <person name="Dyer P.S."/>
            <person name="Grigoriev I.V."/>
        </authorList>
    </citation>
    <scope>NUCLEOTIDE SEQUENCE [LARGE SCALE GENOMIC DNA]</scope>
    <source>
        <strain evidence="4">DTO 134E9</strain>
    </source>
</reference>
<gene>
    <name evidence="3" type="ORF">ASPWEDRAFT_348221</name>
</gene>
<protein>
    <recommendedName>
        <fullName evidence="2">ER-bound oxygenase mpaB/mpaB'/Rubber oxygenase catalytic domain-containing protein</fullName>
    </recommendedName>
</protein>
<proteinExistence type="predicted"/>
<dbReference type="OrthoDB" id="545169at2759"/>
<dbReference type="PANTHER" id="PTHR36124">
    <property type="match status" value="1"/>
</dbReference>
<accession>A0A1L9RVK4</accession>
<sequence length="431" mass="49432">MTGDPLLAPVASANSTARAFLPTTSSSSQIFSYALVLLVSYPILISLLRFRRVNRLHQKYAKYSTRESLAQMTDDEAFEIQQAMVKFEFPFFFITALQFALFRTYGIPSISKLLVKTGEFSNAETSFKRYSDTNILIQEFMGNAPTSKRAYSGLARTRYMHSGYRASGKILDDDMLYTLGLFAIQPVRFVESYEWRKMTDLERCAMGTFWKSVGDGLDISYDKLPSGKTGFRDGVQWLEEIAAWSDEYEAQNMVPHPANRETADQTTPVILYMVPKPLEQFGLKFVSFMMDERLRKAMYYDPPSPSQAKLFSSLLSIRKFTMRYLAFPRPNFLPYETTTNEPDENGRFFVTSWDADPYYVKPSLWNRWGPIAWITWALGRPLPGDEGGKYYPQGYHTENAGPKSFEGKGLPYLEKTVEEYKTSRTGKCPFH</sequence>
<organism evidence="3 4">
    <name type="scientific">Aspergillus wentii DTO 134E9</name>
    <dbReference type="NCBI Taxonomy" id="1073089"/>
    <lineage>
        <taxon>Eukaryota</taxon>
        <taxon>Fungi</taxon>
        <taxon>Dikarya</taxon>
        <taxon>Ascomycota</taxon>
        <taxon>Pezizomycotina</taxon>
        <taxon>Eurotiomycetes</taxon>
        <taxon>Eurotiomycetidae</taxon>
        <taxon>Eurotiales</taxon>
        <taxon>Aspergillaceae</taxon>
        <taxon>Aspergillus</taxon>
        <taxon>Aspergillus subgen. Cremei</taxon>
    </lineage>
</organism>
<dbReference type="STRING" id="1073089.A0A1L9RVK4"/>
<dbReference type="PANTHER" id="PTHR36124:SF6">
    <property type="entry name" value="ER-BOUND OXYGENASE MPAB_MPAB'_RUBBER OXYGENASE CATALYTIC DOMAIN-CONTAINING PROTEIN"/>
    <property type="match status" value="1"/>
</dbReference>
<dbReference type="AlphaFoldDB" id="A0A1L9RVK4"/>
<evidence type="ECO:0000313" key="4">
    <source>
        <dbReference type="Proteomes" id="UP000184383"/>
    </source>
</evidence>
<dbReference type="VEuPathDB" id="FungiDB:ASPWEDRAFT_348221"/>
<dbReference type="GO" id="GO:0016491">
    <property type="term" value="F:oxidoreductase activity"/>
    <property type="evidence" value="ECO:0007669"/>
    <property type="project" value="InterPro"/>
</dbReference>
<evidence type="ECO:0000256" key="1">
    <source>
        <dbReference type="SAM" id="Phobius"/>
    </source>
</evidence>
<keyword evidence="1" id="KW-0472">Membrane</keyword>